<protein>
    <submittedName>
        <fullName evidence="1">Uncharacterized protein</fullName>
    </submittedName>
</protein>
<dbReference type="AlphaFoldDB" id="A0A1X1GP43"/>
<sequence>MLDAEKFLERASKTESVISETKLLDIFAEHNKVVVICTQSNLSITEKLDELLSEILVLPIAKIHCIDINESEFTSEEISSRKISDSEFINMVLDISRKKNCIVYAVNEGIKLIAQNGVINTEVEACLAKTKTMQDQLNLLRPISELKEVFETFNVECQYKEYYYSKCFNSKGRIKAEIKEQELRNILLEFLRNKMKGEVSIEYCTSIIRDEESVDIYLNDGQEQAIIEVKFSFLRSIYEGKSHYKLQDKCLLGIEQLDRYAKHLQEDNRLVEYGFIYMFFHNANNEQELLDVETYIHNYVDGKTLSNAFYSIYQKIIFNNLALWKSKL</sequence>
<comment type="caution">
    <text evidence="1">The sequence shown here is derived from an EMBL/GenBank/DDBJ whole genome shotgun (WGS) entry which is preliminary data.</text>
</comment>
<evidence type="ECO:0000313" key="1">
    <source>
        <dbReference type="EMBL" id="ORO48494.1"/>
    </source>
</evidence>
<gene>
    <name evidence="1" type="ORF">B7725_03805</name>
</gene>
<proteinExistence type="predicted"/>
<accession>A0A1X1GP43</accession>
<evidence type="ECO:0000313" key="2">
    <source>
        <dbReference type="Proteomes" id="UP000193030"/>
    </source>
</evidence>
<dbReference type="Proteomes" id="UP000193030">
    <property type="component" value="Unassembled WGS sequence"/>
</dbReference>
<name>A0A1X1GP43_STROR</name>
<reference evidence="1 2" key="1">
    <citation type="journal article" date="2016" name="Eur. J. Clin. Microbiol. Infect. Dis.">
        <title>Whole genome sequencing as a tool for phylogenetic analysis of clinical strains of Mitis group streptococci.</title>
        <authorList>
            <person name="Rasmussen L.H."/>
            <person name="Dargis R."/>
            <person name="Hojholt K."/>
            <person name="Christensen J.J."/>
            <person name="Skovgaard O."/>
            <person name="Justesen U.S."/>
            <person name="Rosenvinge F.S."/>
            <person name="Moser C."/>
            <person name="Lukjancenko O."/>
            <person name="Rasmussen S."/>
            <person name="Nielsen X.C."/>
        </authorList>
    </citation>
    <scope>NUCLEOTIDE SEQUENCE [LARGE SCALE GENOMIC DNA]</scope>
    <source>
        <strain evidence="1 2">OD_314165_09</strain>
    </source>
</reference>
<dbReference type="RefSeq" id="WP_084874640.1">
    <property type="nucleotide sequence ID" value="NZ_NCUG01000016.1"/>
</dbReference>
<dbReference type="EMBL" id="NCUG01000016">
    <property type="protein sequence ID" value="ORO48494.1"/>
    <property type="molecule type" value="Genomic_DNA"/>
</dbReference>
<organism evidence="1 2">
    <name type="scientific">Streptococcus oralis subsp. tigurinus</name>
    <dbReference type="NCBI Taxonomy" id="1077464"/>
    <lineage>
        <taxon>Bacteria</taxon>
        <taxon>Bacillati</taxon>
        <taxon>Bacillota</taxon>
        <taxon>Bacilli</taxon>
        <taxon>Lactobacillales</taxon>
        <taxon>Streptococcaceae</taxon>
        <taxon>Streptococcus</taxon>
    </lineage>
</organism>